<protein>
    <submittedName>
        <fullName evidence="6">Transcriptional regulator, RpiR family</fullName>
    </submittedName>
</protein>
<sequence length="298" mass="33232">MHNRKQDVSIEKKSSEKDLFEHMRETSLKLPSQQKNVCDYILAHYQQAAFMKVEEVALATKTSNATVIRTAGSLGFKSYTEMKEEIQHVLTSTTPPPLDRLRKNIAGDSGLNVLDHVIKENIQSLQTLYSQHLAESFPRAIQILQNASRIYILGLRSTRGLAVYLHALLHQLFKDIYLADGSGSDNLFDELYDMTEDDVFIALMAGSPHYTKRTINAVKYVRSRSIPVILITNNLSNVAAPLASAVLLAPQNTNHYSTVTLLTIIDALVFQLGQLKADDARPKLEQLGGLLVKNDISV</sequence>
<dbReference type="PROSITE" id="PS51464">
    <property type="entry name" value="SIS"/>
    <property type="match status" value="1"/>
</dbReference>
<evidence type="ECO:0000259" key="5">
    <source>
        <dbReference type="PROSITE" id="PS51464"/>
    </source>
</evidence>
<proteinExistence type="predicted"/>
<dbReference type="RefSeq" id="WP_013049182.1">
    <property type="nucleotide sequence ID" value="NC_014011.1"/>
</dbReference>
<dbReference type="InterPro" id="IPR047640">
    <property type="entry name" value="RpiR-like"/>
</dbReference>
<dbReference type="PANTHER" id="PTHR30514">
    <property type="entry name" value="GLUCOKINASE"/>
    <property type="match status" value="1"/>
</dbReference>
<evidence type="ECO:0000256" key="1">
    <source>
        <dbReference type="ARBA" id="ARBA00023015"/>
    </source>
</evidence>
<dbReference type="InterPro" id="IPR009057">
    <property type="entry name" value="Homeodomain-like_sf"/>
</dbReference>
<dbReference type="InterPro" id="IPR000281">
    <property type="entry name" value="HTH_RpiR"/>
</dbReference>
<dbReference type="GO" id="GO:0003700">
    <property type="term" value="F:DNA-binding transcription factor activity"/>
    <property type="evidence" value="ECO:0007669"/>
    <property type="project" value="InterPro"/>
</dbReference>
<dbReference type="InterPro" id="IPR036388">
    <property type="entry name" value="WH-like_DNA-bd_sf"/>
</dbReference>
<dbReference type="Proteomes" id="UP000002366">
    <property type="component" value="Chromosome"/>
</dbReference>
<evidence type="ECO:0000313" key="7">
    <source>
        <dbReference type="Proteomes" id="UP000002366"/>
    </source>
</evidence>
<keyword evidence="1" id="KW-0805">Transcription regulation</keyword>
<dbReference type="GO" id="GO:0097367">
    <property type="term" value="F:carbohydrate derivative binding"/>
    <property type="evidence" value="ECO:0007669"/>
    <property type="project" value="InterPro"/>
</dbReference>
<dbReference type="KEGG" id="aco:Amico_1807"/>
<dbReference type="Gene3D" id="3.40.50.10490">
    <property type="entry name" value="Glucose-6-phosphate isomerase like protein, domain 1"/>
    <property type="match status" value="1"/>
</dbReference>
<dbReference type="GO" id="GO:0003677">
    <property type="term" value="F:DNA binding"/>
    <property type="evidence" value="ECO:0007669"/>
    <property type="project" value="UniProtKB-KW"/>
</dbReference>
<dbReference type="EMBL" id="CP001997">
    <property type="protein sequence ID" value="ADE57920.1"/>
    <property type="molecule type" value="Genomic_DNA"/>
</dbReference>
<evidence type="ECO:0000259" key="4">
    <source>
        <dbReference type="PROSITE" id="PS51071"/>
    </source>
</evidence>
<keyword evidence="7" id="KW-1185">Reference proteome</keyword>
<dbReference type="Gene3D" id="1.10.10.10">
    <property type="entry name" value="Winged helix-like DNA-binding domain superfamily/Winged helix DNA-binding domain"/>
    <property type="match status" value="1"/>
</dbReference>
<dbReference type="SUPFAM" id="SSF53697">
    <property type="entry name" value="SIS domain"/>
    <property type="match status" value="1"/>
</dbReference>
<accession>D5EH88</accession>
<organism evidence="6 7">
    <name type="scientific">Aminobacterium colombiense (strain DSM 12261 / ALA-1)</name>
    <dbReference type="NCBI Taxonomy" id="572547"/>
    <lineage>
        <taxon>Bacteria</taxon>
        <taxon>Thermotogati</taxon>
        <taxon>Synergistota</taxon>
        <taxon>Synergistia</taxon>
        <taxon>Synergistales</taxon>
        <taxon>Aminobacteriaceae</taxon>
        <taxon>Aminobacterium</taxon>
    </lineage>
</organism>
<name>D5EH88_AMICL</name>
<gene>
    <name evidence="6" type="ordered locus">Amico_1807</name>
</gene>
<keyword evidence="3" id="KW-0804">Transcription</keyword>
<feature type="domain" description="SIS" evidence="5">
    <location>
        <begin position="140"/>
        <end position="278"/>
    </location>
</feature>
<evidence type="ECO:0000256" key="3">
    <source>
        <dbReference type="ARBA" id="ARBA00023163"/>
    </source>
</evidence>
<dbReference type="HOGENOM" id="CLU_055769_1_1_0"/>
<dbReference type="InterPro" id="IPR001347">
    <property type="entry name" value="SIS_dom"/>
</dbReference>
<dbReference type="Pfam" id="PF01418">
    <property type="entry name" value="HTH_6"/>
    <property type="match status" value="1"/>
</dbReference>
<dbReference type="AlphaFoldDB" id="D5EH88"/>
<dbReference type="SUPFAM" id="SSF46689">
    <property type="entry name" value="Homeodomain-like"/>
    <property type="match status" value="1"/>
</dbReference>
<dbReference type="eggNOG" id="COG1737">
    <property type="taxonomic scope" value="Bacteria"/>
</dbReference>
<dbReference type="InterPro" id="IPR035472">
    <property type="entry name" value="RpiR-like_SIS"/>
</dbReference>
<feature type="domain" description="HTH rpiR-type" evidence="4">
    <location>
        <begin position="17"/>
        <end position="93"/>
    </location>
</feature>
<dbReference type="InterPro" id="IPR046348">
    <property type="entry name" value="SIS_dom_sf"/>
</dbReference>
<dbReference type="PROSITE" id="PS51071">
    <property type="entry name" value="HTH_RPIR"/>
    <property type="match status" value="1"/>
</dbReference>
<dbReference type="CDD" id="cd05013">
    <property type="entry name" value="SIS_RpiR"/>
    <property type="match status" value="1"/>
</dbReference>
<dbReference type="PANTHER" id="PTHR30514:SF18">
    <property type="entry name" value="RPIR-FAMILY TRANSCRIPTIONAL REGULATOR"/>
    <property type="match status" value="1"/>
</dbReference>
<dbReference type="Pfam" id="PF01380">
    <property type="entry name" value="SIS"/>
    <property type="match status" value="1"/>
</dbReference>
<evidence type="ECO:0000256" key="2">
    <source>
        <dbReference type="ARBA" id="ARBA00023125"/>
    </source>
</evidence>
<dbReference type="GO" id="GO:1901135">
    <property type="term" value="P:carbohydrate derivative metabolic process"/>
    <property type="evidence" value="ECO:0007669"/>
    <property type="project" value="InterPro"/>
</dbReference>
<evidence type="ECO:0000313" key="6">
    <source>
        <dbReference type="EMBL" id="ADE57920.1"/>
    </source>
</evidence>
<keyword evidence="2" id="KW-0238">DNA-binding</keyword>
<reference evidence="6 7" key="1">
    <citation type="journal article" date="2010" name="Stand. Genomic Sci.">
        <title>Complete genome sequence of Aminobacterium colombiense type strain (ALA-1).</title>
        <authorList>
            <person name="Chertkov O."/>
            <person name="Sikorski J."/>
            <person name="Brambilla E."/>
            <person name="Lapidus A."/>
            <person name="Copeland A."/>
            <person name="Glavina Del Rio T."/>
            <person name="Nolan M."/>
            <person name="Lucas S."/>
            <person name="Tice H."/>
            <person name="Cheng J.F."/>
            <person name="Han C."/>
            <person name="Detter J.C."/>
            <person name="Bruce D."/>
            <person name="Tapia R."/>
            <person name="Goodwin L."/>
            <person name="Pitluck S."/>
            <person name="Liolios K."/>
            <person name="Ivanova N."/>
            <person name="Mavromatis K."/>
            <person name="Ovchinnikova G."/>
            <person name="Pati A."/>
            <person name="Chen A."/>
            <person name="Palaniappan K."/>
            <person name="Land M."/>
            <person name="Hauser L."/>
            <person name="Chang Y.J."/>
            <person name="Jeffries C.D."/>
            <person name="Spring S."/>
            <person name="Rohde M."/>
            <person name="Goker M."/>
            <person name="Bristow J."/>
            <person name="Eisen J.A."/>
            <person name="Markowitz V."/>
            <person name="Hugenholtz P."/>
            <person name="Kyrpides N.C."/>
            <person name="Klenk H.P."/>
        </authorList>
    </citation>
    <scope>NUCLEOTIDE SEQUENCE [LARGE SCALE GENOMIC DNA]</scope>
    <source>
        <strain evidence="7">DSM 12261 / ALA-1</strain>
    </source>
</reference>